<dbReference type="EMBL" id="JAOQIO010000107">
    <property type="protein sequence ID" value="MCU6796589.1"/>
    <property type="molecule type" value="Genomic_DNA"/>
</dbReference>
<keyword evidence="7" id="KW-0479">Metal-binding</keyword>
<dbReference type="RefSeq" id="WP_262687436.1">
    <property type="nucleotide sequence ID" value="NZ_JAOQIO010000107.1"/>
</dbReference>
<dbReference type="InterPro" id="IPR005835">
    <property type="entry name" value="NTP_transferase_dom"/>
</dbReference>
<evidence type="ECO:0000259" key="12">
    <source>
        <dbReference type="Pfam" id="PF00483"/>
    </source>
</evidence>
<keyword evidence="8" id="KW-0460">Magnesium</keyword>
<dbReference type="PANTHER" id="PTHR43532:SF1">
    <property type="entry name" value="GLUCOSE-1-PHOSPHATE THYMIDYLYLTRANSFERASE 1"/>
    <property type="match status" value="1"/>
</dbReference>
<dbReference type="EC" id="2.7.7.24" evidence="3"/>
<evidence type="ECO:0000256" key="10">
    <source>
        <dbReference type="ARBA" id="ARBA00032598"/>
    </source>
</evidence>
<proteinExistence type="inferred from homology"/>
<evidence type="ECO:0000256" key="1">
    <source>
        <dbReference type="ARBA" id="ARBA00001946"/>
    </source>
</evidence>
<evidence type="ECO:0000256" key="4">
    <source>
        <dbReference type="ARBA" id="ARBA00017654"/>
    </source>
</evidence>
<accession>A0ABT2UPL5</accession>
<keyword evidence="14" id="KW-1185">Reference proteome</keyword>
<dbReference type="InterPro" id="IPR029044">
    <property type="entry name" value="Nucleotide-diphossugar_trans"/>
</dbReference>
<evidence type="ECO:0000313" key="14">
    <source>
        <dbReference type="Proteomes" id="UP001652445"/>
    </source>
</evidence>
<evidence type="ECO:0000256" key="8">
    <source>
        <dbReference type="ARBA" id="ARBA00022842"/>
    </source>
</evidence>
<comment type="catalytic activity">
    <reaction evidence="11">
        <text>dTTP + alpha-D-glucose 1-phosphate + H(+) = dTDP-alpha-D-glucose + diphosphate</text>
        <dbReference type="Rhea" id="RHEA:15225"/>
        <dbReference type="ChEBI" id="CHEBI:15378"/>
        <dbReference type="ChEBI" id="CHEBI:33019"/>
        <dbReference type="ChEBI" id="CHEBI:37568"/>
        <dbReference type="ChEBI" id="CHEBI:57477"/>
        <dbReference type="ChEBI" id="CHEBI:58601"/>
        <dbReference type="EC" id="2.7.7.24"/>
    </reaction>
</comment>
<evidence type="ECO:0000256" key="5">
    <source>
        <dbReference type="ARBA" id="ARBA00022679"/>
    </source>
</evidence>
<feature type="domain" description="Nucleotidyl transferase" evidence="12">
    <location>
        <begin position="2"/>
        <end position="234"/>
    </location>
</feature>
<dbReference type="SUPFAM" id="SSF53448">
    <property type="entry name" value="Nucleotide-diphospho-sugar transferases"/>
    <property type="match status" value="1"/>
</dbReference>
<dbReference type="Gene3D" id="3.90.550.10">
    <property type="entry name" value="Spore Coat Polysaccharide Biosynthesis Protein SpsA, Chain A"/>
    <property type="match status" value="1"/>
</dbReference>
<keyword evidence="6" id="KW-0548">Nucleotidyltransferase</keyword>
<dbReference type="Pfam" id="PF00483">
    <property type="entry name" value="NTP_transferase"/>
    <property type="match status" value="1"/>
</dbReference>
<evidence type="ECO:0000256" key="7">
    <source>
        <dbReference type="ARBA" id="ARBA00022723"/>
    </source>
</evidence>
<evidence type="ECO:0000313" key="13">
    <source>
        <dbReference type="EMBL" id="MCU6796589.1"/>
    </source>
</evidence>
<comment type="cofactor">
    <cofactor evidence="1">
        <name>Mg(2+)</name>
        <dbReference type="ChEBI" id="CHEBI:18420"/>
    </cofactor>
</comment>
<reference evidence="13 14" key="1">
    <citation type="submission" date="2022-09" db="EMBL/GenBank/DDBJ databases">
        <authorList>
            <person name="Han X.L."/>
            <person name="Wang Q."/>
            <person name="Lu T."/>
        </authorList>
    </citation>
    <scope>NUCLEOTIDE SEQUENCE [LARGE SCALE GENOMIC DNA]</scope>
    <source>
        <strain evidence="13 14">WQ 127069</strain>
    </source>
</reference>
<evidence type="ECO:0000256" key="6">
    <source>
        <dbReference type="ARBA" id="ARBA00022695"/>
    </source>
</evidence>
<dbReference type="InterPro" id="IPR005907">
    <property type="entry name" value="G1P_thy_trans_s"/>
</dbReference>
<organism evidence="13 14">
    <name type="scientific">Paenibacillus baimaensis</name>
    <dbReference type="NCBI Taxonomy" id="2982185"/>
    <lineage>
        <taxon>Bacteria</taxon>
        <taxon>Bacillati</taxon>
        <taxon>Bacillota</taxon>
        <taxon>Bacilli</taxon>
        <taxon>Bacillales</taxon>
        <taxon>Paenibacillaceae</taxon>
        <taxon>Paenibacillus</taxon>
    </lineage>
</organism>
<evidence type="ECO:0000256" key="2">
    <source>
        <dbReference type="ARBA" id="ARBA00010480"/>
    </source>
</evidence>
<evidence type="ECO:0000256" key="9">
    <source>
        <dbReference type="ARBA" id="ARBA00032492"/>
    </source>
</evidence>
<sequence>MKGVILAGGSGTRLRPMTKIINKHLLPVGPFPMIHYAVSKMAAAGIKDIMLVTGKQSAGLFMEYIGSGSGWGVRLTYKIQEEAGGIAQALELADGFIQPQDKFVVLLGDNLFEDGLESAVRMFAEAEQGNAMVFLKKVADPRRYGVPEMRGDRIAAIEEKPAYPKSDYCVTGIYMYDSNVFDKIQEIQASERGELEITDVNNRYAAQGMLTYRLLEGWWTDAGTHRSLLEASIRLSASDVL</sequence>
<comment type="similarity">
    <text evidence="2">Belongs to the glucose-1-phosphate thymidylyltransferase family.</text>
</comment>
<dbReference type="Proteomes" id="UP001652445">
    <property type="component" value="Unassembled WGS sequence"/>
</dbReference>
<name>A0ABT2UPL5_9BACL</name>
<gene>
    <name evidence="13" type="ORF">OB236_31140</name>
</gene>
<protein>
    <recommendedName>
        <fullName evidence="4">Glucose-1-phosphate thymidylyltransferase</fullName>
        <ecNumber evidence="3">2.7.7.24</ecNumber>
    </recommendedName>
    <alternativeName>
        <fullName evidence="10">dTDP-glucose pyrophosphorylase</fullName>
    </alternativeName>
    <alternativeName>
        <fullName evidence="9">dTDP-glucose synthase</fullName>
    </alternativeName>
</protein>
<comment type="caution">
    <text evidence="13">The sequence shown here is derived from an EMBL/GenBank/DDBJ whole genome shotgun (WGS) entry which is preliminary data.</text>
</comment>
<evidence type="ECO:0000256" key="3">
    <source>
        <dbReference type="ARBA" id="ARBA00012461"/>
    </source>
</evidence>
<dbReference type="PANTHER" id="PTHR43532">
    <property type="entry name" value="GLUCOSE-1-PHOSPHATE THYMIDYLYLTRANSFERASE"/>
    <property type="match status" value="1"/>
</dbReference>
<keyword evidence="5" id="KW-0808">Transferase</keyword>
<evidence type="ECO:0000256" key="11">
    <source>
        <dbReference type="ARBA" id="ARBA00049336"/>
    </source>
</evidence>